<dbReference type="AlphaFoldDB" id="A0A084W3C0"/>
<dbReference type="SUPFAM" id="SSF52058">
    <property type="entry name" value="L domain-like"/>
    <property type="match status" value="1"/>
</dbReference>
<dbReference type="GO" id="GO:0005615">
    <property type="term" value="C:extracellular space"/>
    <property type="evidence" value="ECO:0007669"/>
    <property type="project" value="TreeGrafter"/>
</dbReference>
<keyword evidence="1" id="KW-0433">Leucine-rich repeat</keyword>
<sequence>MTSLQLQRVHIGKLEMDWSNHLQHFSSSRAQIGFVDWLQNLTALKSVGMSHCRLESLSLDLFRHAPNLWAVELLHAQIDQLHFPEERHQCCGNLTDLNLSYNNLPSINLTQFSELSSLKWLSIAFNRINQMLGALTTDSLVFLDLSGNQLTTIELCQWNATSLTKLHLSQNRLSHMFRCVNRLEALLYLDLEGNSIAKVDFAVFAKNSLIRLNLAFNNISEVLNRQSIARDTLVIMDHHPK</sequence>
<evidence type="ECO:0000313" key="4">
    <source>
        <dbReference type="EnsemblMetazoa" id="ASIC012608-PA"/>
    </source>
</evidence>
<name>A0A084W3C0_ANOSI</name>
<dbReference type="VEuPathDB" id="VectorBase:ASIC012608"/>
<dbReference type="Pfam" id="PF13855">
    <property type="entry name" value="LRR_8"/>
    <property type="match status" value="1"/>
</dbReference>
<accession>A0A084W3C0</accession>
<gene>
    <name evidence="3" type="ORF">ZHAS_00012608</name>
</gene>
<organism evidence="3">
    <name type="scientific">Anopheles sinensis</name>
    <name type="common">Mosquito</name>
    <dbReference type="NCBI Taxonomy" id="74873"/>
    <lineage>
        <taxon>Eukaryota</taxon>
        <taxon>Metazoa</taxon>
        <taxon>Ecdysozoa</taxon>
        <taxon>Arthropoda</taxon>
        <taxon>Hexapoda</taxon>
        <taxon>Insecta</taxon>
        <taxon>Pterygota</taxon>
        <taxon>Neoptera</taxon>
        <taxon>Endopterygota</taxon>
        <taxon>Diptera</taxon>
        <taxon>Nematocera</taxon>
        <taxon>Culicoidea</taxon>
        <taxon>Culicidae</taxon>
        <taxon>Anophelinae</taxon>
        <taxon>Anopheles</taxon>
    </lineage>
</organism>
<evidence type="ECO:0000256" key="1">
    <source>
        <dbReference type="ARBA" id="ARBA00022614"/>
    </source>
</evidence>
<protein>
    <submittedName>
        <fullName evidence="3">AGAP008173-PA-like protein</fullName>
    </submittedName>
</protein>
<dbReference type="InterPro" id="IPR003591">
    <property type="entry name" value="Leu-rich_rpt_typical-subtyp"/>
</dbReference>
<dbReference type="OMA" id="ERDHYCE"/>
<dbReference type="EMBL" id="KE525284">
    <property type="protein sequence ID" value="KFB44714.1"/>
    <property type="molecule type" value="Genomic_DNA"/>
</dbReference>
<dbReference type="EMBL" id="ATLV01019907">
    <property type="status" value="NOT_ANNOTATED_CDS"/>
    <property type="molecule type" value="Genomic_DNA"/>
</dbReference>
<reference evidence="3 5" key="1">
    <citation type="journal article" date="2014" name="BMC Genomics">
        <title>Genome sequence of Anopheles sinensis provides insight into genetics basis of mosquito competence for malaria parasites.</title>
        <authorList>
            <person name="Zhou D."/>
            <person name="Zhang D."/>
            <person name="Ding G."/>
            <person name="Shi L."/>
            <person name="Hou Q."/>
            <person name="Ye Y."/>
            <person name="Xu Y."/>
            <person name="Zhou H."/>
            <person name="Xiong C."/>
            <person name="Li S."/>
            <person name="Yu J."/>
            <person name="Hong S."/>
            <person name="Yu X."/>
            <person name="Zou P."/>
            <person name="Chen C."/>
            <person name="Chang X."/>
            <person name="Wang W."/>
            <person name="Lv Y."/>
            <person name="Sun Y."/>
            <person name="Ma L."/>
            <person name="Shen B."/>
            <person name="Zhu C."/>
        </authorList>
    </citation>
    <scope>NUCLEOTIDE SEQUENCE [LARGE SCALE GENOMIC DNA]</scope>
</reference>
<reference evidence="4" key="2">
    <citation type="submission" date="2020-05" db="UniProtKB">
        <authorList>
            <consortium name="EnsemblMetazoa"/>
        </authorList>
    </citation>
    <scope>IDENTIFICATION</scope>
</reference>
<dbReference type="PROSITE" id="PS51450">
    <property type="entry name" value="LRR"/>
    <property type="match status" value="1"/>
</dbReference>
<evidence type="ECO:0000313" key="3">
    <source>
        <dbReference type="EMBL" id="KFB44714.1"/>
    </source>
</evidence>
<dbReference type="InterPro" id="IPR001611">
    <property type="entry name" value="Leu-rich_rpt"/>
</dbReference>
<dbReference type="VEuPathDB" id="VectorBase:ASIS003054"/>
<dbReference type="EnsemblMetazoa" id="ASIC012608-RA">
    <property type="protein sequence ID" value="ASIC012608-PA"/>
    <property type="gene ID" value="ASIC012608"/>
</dbReference>
<dbReference type="PANTHER" id="PTHR45712">
    <property type="entry name" value="AGAP008170-PA"/>
    <property type="match status" value="1"/>
</dbReference>
<evidence type="ECO:0000313" key="5">
    <source>
        <dbReference type="Proteomes" id="UP000030765"/>
    </source>
</evidence>
<dbReference type="InterPro" id="IPR032675">
    <property type="entry name" value="LRR_dom_sf"/>
</dbReference>
<dbReference type="SMART" id="SM00369">
    <property type="entry name" value="LRR_TYP"/>
    <property type="match status" value="6"/>
</dbReference>
<dbReference type="Gene3D" id="3.80.10.10">
    <property type="entry name" value="Ribonuclease Inhibitor"/>
    <property type="match status" value="2"/>
</dbReference>
<keyword evidence="5" id="KW-1185">Reference proteome</keyword>
<proteinExistence type="predicted"/>
<dbReference type="Pfam" id="PF00560">
    <property type="entry name" value="LRR_1"/>
    <property type="match status" value="1"/>
</dbReference>
<dbReference type="InterPro" id="IPR050333">
    <property type="entry name" value="SLRP"/>
</dbReference>
<dbReference type="Proteomes" id="UP000030765">
    <property type="component" value="Unassembled WGS sequence"/>
</dbReference>
<keyword evidence="2" id="KW-0677">Repeat</keyword>
<dbReference type="OrthoDB" id="676979at2759"/>
<dbReference type="PANTHER" id="PTHR45712:SF22">
    <property type="entry name" value="INSULIN-LIKE GROWTH FACTOR-BINDING PROTEIN COMPLEX ACID LABILE SUBUNIT"/>
    <property type="match status" value="1"/>
</dbReference>
<evidence type="ECO:0000256" key="2">
    <source>
        <dbReference type="ARBA" id="ARBA00022737"/>
    </source>
</evidence>
<dbReference type="STRING" id="74873.A0A084W3C0"/>